<feature type="transmembrane region" description="Helical" evidence="6">
    <location>
        <begin position="211"/>
        <end position="228"/>
    </location>
</feature>
<protein>
    <submittedName>
        <fullName evidence="7">PQ loop repeat-domain-containing protein</fullName>
    </submittedName>
</protein>
<dbReference type="PANTHER" id="PTHR16201:SF35">
    <property type="entry name" value="VACUOLAR AMINO ACID TRANSPORTER YPQ1-RELATED"/>
    <property type="match status" value="1"/>
</dbReference>
<dbReference type="Pfam" id="PF04193">
    <property type="entry name" value="PQ-loop"/>
    <property type="match status" value="2"/>
</dbReference>
<reference evidence="7 8" key="1">
    <citation type="submission" date="2024-03" db="EMBL/GenBank/DDBJ databases">
        <title>Genome-scale model development and genomic sequencing of the oleaginous clade Lipomyces.</title>
        <authorList>
            <consortium name="Lawrence Berkeley National Laboratory"/>
            <person name="Czajka J.J."/>
            <person name="Han Y."/>
            <person name="Kim J."/>
            <person name="Mondo S.J."/>
            <person name="Hofstad B.A."/>
            <person name="Robles A."/>
            <person name="Haridas S."/>
            <person name="Riley R."/>
            <person name="LaButti K."/>
            <person name="Pangilinan J."/>
            <person name="Andreopoulos W."/>
            <person name="Lipzen A."/>
            <person name="Yan J."/>
            <person name="Wang M."/>
            <person name="Ng V."/>
            <person name="Grigoriev I.V."/>
            <person name="Spatafora J.W."/>
            <person name="Magnuson J.K."/>
            <person name="Baker S.E."/>
            <person name="Pomraning K.R."/>
        </authorList>
    </citation>
    <scope>NUCLEOTIDE SEQUENCE [LARGE SCALE GENOMIC DNA]</scope>
    <source>
        <strain evidence="7 8">Phaff 52-87</strain>
    </source>
</reference>
<dbReference type="SMART" id="SM00679">
    <property type="entry name" value="CTNS"/>
    <property type="match status" value="2"/>
</dbReference>
<dbReference type="PANTHER" id="PTHR16201">
    <property type="entry name" value="SEVEN TRANSMEMBRANE PROTEIN 1-RELATED"/>
    <property type="match status" value="1"/>
</dbReference>
<proteinExistence type="predicted"/>
<gene>
    <name evidence="7" type="ORF">BZA70DRAFT_275285</name>
</gene>
<evidence type="ECO:0000256" key="1">
    <source>
        <dbReference type="ARBA" id="ARBA00004141"/>
    </source>
</evidence>
<name>A0ABR1FAL7_9ASCO</name>
<dbReference type="InterPro" id="IPR051415">
    <property type="entry name" value="LAAT-1"/>
</dbReference>
<feature type="transmembrane region" description="Helical" evidence="6">
    <location>
        <begin position="248"/>
        <end position="268"/>
    </location>
</feature>
<feature type="transmembrane region" description="Helical" evidence="6">
    <location>
        <begin position="274"/>
        <end position="296"/>
    </location>
</feature>
<keyword evidence="2 6" id="KW-0812">Transmembrane</keyword>
<sequence length="336" mass="38297">MRLSYSSLIISSEALSLLTGSISVACWAMVFSPQLYDIFRRQNADNLSVSFLWLWFFGDLANIAGCILQETLPTMTILAVYNTLADLVLIFQAAYYRRRRIRRIFQMYSSSEPSRSSRSPSRSQDALDDSSDSEDETAQDAEDEENENEADEDCEYFQSLVIPPRRVWKSAFFKFGIILLIVLSSLIGLYCATDGHLYDSPMKYYNPHIPLHPYGQLCGWFCASIYVTSRIPQIVLNFKQKFCARTSLIYFLFASGGNLMFIVSILALDNSSHYLLINSSWLCGTIFSLMLDYLIVFQSWHYDPVRYKPKVQQPAVAGTTAADDTKEQIDDGKKIK</sequence>
<accession>A0ABR1FAL7</accession>
<keyword evidence="8" id="KW-1185">Reference proteome</keyword>
<feature type="compositionally biased region" description="Low complexity" evidence="5">
    <location>
        <begin position="111"/>
        <end position="124"/>
    </location>
</feature>
<dbReference type="EMBL" id="JBBJBU010000002">
    <property type="protein sequence ID" value="KAK7206896.1"/>
    <property type="molecule type" value="Genomic_DNA"/>
</dbReference>
<evidence type="ECO:0000256" key="4">
    <source>
        <dbReference type="ARBA" id="ARBA00023136"/>
    </source>
</evidence>
<evidence type="ECO:0000313" key="7">
    <source>
        <dbReference type="EMBL" id="KAK7206896.1"/>
    </source>
</evidence>
<feature type="region of interest" description="Disordered" evidence="5">
    <location>
        <begin position="111"/>
        <end position="152"/>
    </location>
</feature>
<keyword evidence="4 6" id="KW-0472">Membrane</keyword>
<feature type="compositionally biased region" description="Basic and acidic residues" evidence="5">
    <location>
        <begin position="323"/>
        <end position="336"/>
    </location>
</feature>
<evidence type="ECO:0000313" key="8">
    <source>
        <dbReference type="Proteomes" id="UP001498771"/>
    </source>
</evidence>
<evidence type="ECO:0000256" key="3">
    <source>
        <dbReference type="ARBA" id="ARBA00022989"/>
    </source>
</evidence>
<dbReference type="Gene3D" id="1.20.1280.290">
    <property type="match status" value="2"/>
</dbReference>
<organism evidence="7 8">
    <name type="scientific">Myxozyma melibiosi</name>
    <dbReference type="NCBI Taxonomy" id="54550"/>
    <lineage>
        <taxon>Eukaryota</taxon>
        <taxon>Fungi</taxon>
        <taxon>Dikarya</taxon>
        <taxon>Ascomycota</taxon>
        <taxon>Saccharomycotina</taxon>
        <taxon>Lipomycetes</taxon>
        <taxon>Lipomycetales</taxon>
        <taxon>Lipomycetaceae</taxon>
        <taxon>Myxozyma</taxon>
    </lineage>
</organism>
<feature type="region of interest" description="Disordered" evidence="5">
    <location>
        <begin position="317"/>
        <end position="336"/>
    </location>
</feature>
<comment type="caution">
    <text evidence="7">The sequence shown here is derived from an EMBL/GenBank/DDBJ whole genome shotgun (WGS) entry which is preliminary data.</text>
</comment>
<evidence type="ECO:0000256" key="6">
    <source>
        <dbReference type="SAM" id="Phobius"/>
    </source>
</evidence>
<dbReference type="RefSeq" id="XP_064769929.1">
    <property type="nucleotide sequence ID" value="XM_064912129.1"/>
</dbReference>
<feature type="compositionally biased region" description="Acidic residues" evidence="5">
    <location>
        <begin position="126"/>
        <end position="152"/>
    </location>
</feature>
<evidence type="ECO:0000256" key="5">
    <source>
        <dbReference type="SAM" id="MobiDB-lite"/>
    </source>
</evidence>
<feature type="transmembrane region" description="Helical" evidence="6">
    <location>
        <begin position="78"/>
        <end position="96"/>
    </location>
</feature>
<dbReference type="InterPro" id="IPR006603">
    <property type="entry name" value="PQ-loop_rpt"/>
</dbReference>
<feature type="transmembrane region" description="Helical" evidence="6">
    <location>
        <begin position="171"/>
        <end position="191"/>
    </location>
</feature>
<feature type="transmembrane region" description="Helical" evidence="6">
    <location>
        <begin position="6"/>
        <end position="30"/>
    </location>
</feature>
<dbReference type="PROSITE" id="PS51257">
    <property type="entry name" value="PROKAR_LIPOPROTEIN"/>
    <property type="match status" value="1"/>
</dbReference>
<dbReference type="Proteomes" id="UP001498771">
    <property type="component" value="Unassembled WGS sequence"/>
</dbReference>
<dbReference type="GeneID" id="90037641"/>
<evidence type="ECO:0000256" key="2">
    <source>
        <dbReference type="ARBA" id="ARBA00022692"/>
    </source>
</evidence>
<feature type="transmembrane region" description="Helical" evidence="6">
    <location>
        <begin position="51"/>
        <end position="72"/>
    </location>
</feature>
<keyword evidence="3 6" id="KW-1133">Transmembrane helix</keyword>
<comment type="subcellular location">
    <subcellularLocation>
        <location evidence="1">Membrane</location>
        <topology evidence="1">Multi-pass membrane protein</topology>
    </subcellularLocation>
</comment>